<gene>
    <name evidence="4" type="ORF">SAMN05444158_3526</name>
</gene>
<dbReference type="PROSITE" id="PS51318">
    <property type="entry name" value="TAT"/>
    <property type="match status" value="1"/>
</dbReference>
<evidence type="ECO:0000256" key="2">
    <source>
        <dbReference type="ARBA" id="ARBA00022448"/>
    </source>
</evidence>
<protein>
    <submittedName>
        <fullName evidence="4">C4-dicarboxylate-binding protein DctP</fullName>
    </submittedName>
</protein>
<evidence type="ECO:0000313" key="4">
    <source>
        <dbReference type="EMBL" id="SDS87505.1"/>
    </source>
</evidence>
<keyword evidence="3" id="KW-0732">Signal</keyword>
<reference evidence="5" key="1">
    <citation type="submission" date="2016-10" db="EMBL/GenBank/DDBJ databases">
        <authorList>
            <person name="Varghese N."/>
            <person name="Submissions S."/>
        </authorList>
    </citation>
    <scope>NUCLEOTIDE SEQUENCE [LARGE SCALE GENOMIC DNA]</scope>
    <source>
        <strain evidence="5">GAS369</strain>
    </source>
</reference>
<dbReference type="AlphaFoldDB" id="A0A1H1VS61"/>
<accession>A0A1H1VS61</accession>
<dbReference type="GO" id="GO:0055085">
    <property type="term" value="P:transmembrane transport"/>
    <property type="evidence" value="ECO:0007669"/>
    <property type="project" value="InterPro"/>
</dbReference>
<evidence type="ECO:0000256" key="3">
    <source>
        <dbReference type="ARBA" id="ARBA00022729"/>
    </source>
</evidence>
<dbReference type="PANTHER" id="PTHR33376">
    <property type="match status" value="1"/>
</dbReference>
<organism evidence="4 5">
    <name type="scientific">Bradyrhizobium canariense</name>
    <dbReference type="NCBI Taxonomy" id="255045"/>
    <lineage>
        <taxon>Bacteria</taxon>
        <taxon>Pseudomonadati</taxon>
        <taxon>Pseudomonadota</taxon>
        <taxon>Alphaproteobacteria</taxon>
        <taxon>Hyphomicrobiales</taxon>
        <taxon>Nitrobacteraceae</taxon>
        <taxon>Bradyrhizobium</taxon>
    </lineage>
</organism>
<dbReference type="NCBIfam" id="NF037995">
    <property type="entry name" value="TRAP_S1"/>
    <property type="match status" value="1"/>
</dbReference>
<dbReference type="InterPro" id="IPR018389">
    <property type="entry name" value="DctP_fam"/>
</dbReference>
<dbReference type="Proteomes" id="UP000243904">
    <property type="component" value="Chromosome I"/>
</dbReference>
<dbReference type="InterPro" id="IPR038404">
    <property type="entry name" value="TRAP_DctP_sf"/>
</dbReference>
<evidence type="ECO:0000313" key="5">
    <source>
        <dbReference type="Proteomes" id="UP000243904"/>
    </source>
</evidence>
<sequence length="344" mass="37570">MAQRFSRRSFVLASIAATAAPAFIRSARADEPIRLRCSLDTAPSHLRNVSIKDYLGKVEAASGGKIKAELFESGQLYPDLEVGKALIQGQVEMAAPGSWTITGIVSDADCFQLPVLYGQPIELIHRVIDGKPGQYLNGQIQQKLRSHVIGPYLDLGFQNWYSANKPVASLDDLKGMKIRNSGGAGQAWRARFLGAIPNTTAWPNVPLALSQGTFDGLVSSNESLVSAKLWDSGVKFALEDHQFTAEYIPLLSQAFWDKLPPDLQKMMTDIWAQNIPAYRANMAAAQTKARATLEEHGVKFTDPTPEQSAAARKRMMVEQDQLAKDIKIAPEMVKLIMAEAGSGS</sequence>
<dbReference type="EMBL" id="LT629750">
    <property type="protein sequence ID" value="SDS87505.1"/>
    <property type="molecule type" value="Genomic_DNA"/>
</dbReference>
<dbReference type="Pfam" id="PF03480">
    <property type="entry name" value="DctP"/>
    <property type="match status" value="1"/>
</dbReference>
<proteinExistence type="inferred from homology"/>
<dbReference type="Gene3D" id="3.40.190.170">
    <property type="entry name" value="Bacterial extracellular solute-binding protein, family 7"/>
    <property type="match status" value="1"/>
</dbReference>
<dbReference type="PANTHER" id="PTHR33376:SF7">
    <property type="entry name" value="C4-DICARBOXYLATE-BINDING PROTEIN DCTB"/>
    <property type="match status" value="1"/>
</dbReference>
<dbReference type="RefSeq" id="WP_167558767.1">
    <property type="nucleotide sequence ID" value="NZ_LT629750.1"/>
</dbReference>
<keyword evidence="5" id="KW-1185">Reference proteome</keyword>
<evidence type="ECO:0000256" key="1">
    <source>
        <dbReference type="ARBA" id="ARBA00009023"/>
    </source>
</evidence>
<comment type="similarity">
    <text evidence="1">Belongs to the bacterial solute-binding protein 7 family.</text>
</comment>
<dbReference type="SUPFAM" id="SSF53850">
    <property type="entry name" value="Periplasmic binding protein-like II"/>
    <property type="match status" value="1"/>
</dbReference>
<keyword evidence="2" id="KW-0813">Transport</keyword>
<name>A0A1H1VS61_9BRAD</name>
<dbReference type="InterPro" id="IPR006311">
    <property type="entry name" value="TAT_signal"/>
</dbReference>